<keyword evidence="7 12" id="KW-1133">Transmembrane helix</keyword>
<keyword evidence="4" id="KW-0997">Cell inner membrane</keyword>
<keyword evidence="3" id="KW-1003">Cell membrane</keyword>
<evidence type="ECO:0000256" key="12">
    <source>
        <dbReference type="SAM" id="Phobius"/>
    </source>
</evidence>
<feature type="transmembrane region" description="Helical" evidence="12">
    <location>
        <begin position="264"/>
        <end position="282"/>
    </location>
</feature>
<feature type="transmembrane region" description="Helical" evidence="12">
    <location>
        <begin position="48"/>
        <end position="71"/>
    </location>
</feature>
<feature type="transmembrane region" description="Helical" evidence="12">
    <location>
        <begin position="311"/>
        <end position="334"/>
    </location>
</feature>
<evidence type="ECO:0000256" key="11">
    <source>
        <dbReference type="SAM" id="MobiDB-lite"/>
    </source>
</evidence>
<proteinExistence type="predicted"/>
<comment type="subcellular location">
    <subcellularLocation>
        <location evidence="1">Cell membrane</location>
        <topology evidence="1">Multi-pass membrane protein</topology>
    </subcellularLocation>
</comment>
<comment type="function">
    <text evidence="9">Part of the binding-protein-dependent transport system for D-xylose. Probably responsible for the translocation of the substrate across the membrane.</text>
</comment>
<accession>A0ABS9TNL5</accession>
<keyword evidence="6 12" id="KW-0812">Transmembrane</keyword>
<evidence type="ECO:0000256" key="1">
    <source>
        <dbReference type="ARBA" id="ARBA00004651"/>
    </source>
</evidence>
<evidence type="ECO:0000256" key="5">
    <source>
        <dbReference type="ARBA" id="ARBA00022597"/>
    </source>
</evidence>
<feature type="transmembrane region" description="Helical" evidence="12">
    <location>
        <begin position="239"/>
        <end position="258"/>
    </location>
</feature>
<dbReference type="PANTHER" id="PTHR32196:SF32">
    <property type="entry name" value="XYLOSE TRANSPORT SYSTEM PERMEASE PROTEIN XYLH"/>
    <property type="match status" value="1"/>
</dbReference>
<dbReference type="Proteomes" id="UP001299970">
    <property type="component" value="Unassembled WGS sequence"/>
</dbReference>
<keyword evidence="8 12" id="KW-0472">Membrane</keyword>
<feature type="transmembrane region" description="Helical" evidence="12">
    <location>
        <begin position="77"/>
        <end position="100"/>
    </location>
</feature>
<sequence>MTGIHSGPQAAPPASGEALDRQDERLRRSVGVRGAVAGSLERIRSGDLGVVPVVAGLVVIWTVFQVLNPIFLSPANLVNLAMESVAVGVIALGIVAVLLVGQIDLSVGSVSGLAAAILAVTYVSRHLPVWVALLAAVAAGCAIGFLYSQMFTRFGVPSFVATLAGLLGFLGAQLWLLGAAGAINLPFTSGLVFFAQLAFVPEVLSYVLVLVAAAGLFASRFLLARERRRAGLSARSTQLIAAESAAVLVGLGAAVWYLNRGRGVGWMFVLFVALVVVMHYLLTRTGWGRSVYAVGGNVEAARRAGINVSRVYISVFVLCSGLAALGGVLAAARLAAANQSSGGGDVNLNAIAAAVIGGTSLFGGRGNAFAALLGILVIQSISSGLTLLNLDSSFRFMVTGLVLALAVALDSVARRSRASHGRA</sequence>
<name>A0ABS9TNL5_9PSEU</name>
<dbReference type="Pfam" id="PF02653">
    <property type="entry name" value="BPD_transp_2"/>
    <property type="match status" value="1"/>
</dbReference>
<protein>
    <recommendedName>
        <fullName evidence="10">Xylose transport system permease protein XylH</fullName>
    </recommendedName>
</protein>
<feature type="transmembrane region" description="Helical" evidence="12">
    <location>
        <begin position="346"/>
        <end position="362"/>
    </location>
</feature>
<feature type="transmembrane region" description="Helical" evidence="12">
    <location>
        <begin position="394"/>
        <end position="413"/>
    </location>
</feature>
<dbReference type="PANTHER" id="PTHR32196">
    <property type="entry name" value="ABC TRANSPORTER PERMEASE PROTEIN YPHD-RELATED-RELATED"/>
    <property type="match status" value="1"/>
</dbReference>
<evidence type="ECO:0000313" key="13">
    <source>
        <dbReference type="EMBL" id="MCH6170118.1"/>
    </source>
</evidence>
<evidence type="ECO:0000256" key="3">
    <source>
        <dbReference type="ARBA" id="ARBA00022475"/>
    </source>
</evidence>
<dbReference type="RefSeq" id="WP_241040927.1">
    <property type="nucleotide sequence ID" value="NZ_BAAAJF010000049.1"/>
</dbReference>
<evidence type="ECO:0000256" key="2">
    <source>
        <dbReference type="ARBA" id="ARBA00022448"/>
    </source>
</evidence>
<evidence type="ECO:0000256" key="8">
    <source>
        <dbReference type="ARBA" id="ARBA00023136"/>
    </source>
</evidence>
<dbReference type="CDD" id="cd06579">
    <property type="entry name" value="TM_PBP1_transp_AraH_like"/>
    <property type="match status" value="1"/>
</dbReference>
<evidence type="ECO:0000256" key="4">
    <source>
        <dbReference type="ARBA" id="ARBA00022519"/>
    </source>
</evidence>
<evidence type="ECO:0000313" key="14">
    <source>
        <dbReference type="Proteomes" id="UP001299970"/>
    </source>
</evidence>
<keyword evidence="14" id="KW-1185">Reference proteome</keyword>
<feature type="transmembrane region" description="Helical" evidence="12">
    <location>
        <begin position="369"/>
        <end position="388"/>
    </location>
</feature>
<feature type="region of interest" description="Disordered" evidence="11">
    <location>
        <begin position="1"/>
        <end position="20"/>
    </location>
</feature>
<dbReference type="InterPro" id="IPR001851">
    <property type="entry name" value="ABC_transp_permease"/>
</dbReference>
<evidence type="ECO:0000256" key="7">
    <source>
        <dbReference type="ARBA" id="ARBA00022989"/>
    </source>
</evidence>
<dbReference type="EMBL" id="JAKXMK010000030">
    <property type="protein sequence ID" value="MCH6170118.1"/>
    <property type="molecule type" value="Genomic_DNA"/>
</dbReference>
<feature type="transmembrane region" description="Helical" evidence="12">
    <location>
        <begin position="129"/>
        <end position="147"/>
    </location>
</feature>
<keyword evidence="2" id="KW-0813">Transport</keyword>
<feature type="transmembrane region" description="Helical" evidence="12">
    <location>
        <begin position="203"/>
        <end position="223"/>
    </location>
</feature>
<reference evidence="13 14" key="1">
    <citation type="submission" date="2022-03" db="EMBL/GenBank/DDBJ databases">
        <title>Pseudonocardia alaer sp. nov., a novel actinomycete isolated from reed forest soil.</title>
        <authorList>
            <person name="Wang L."/>
        </authorList>
    </citation>
    <scope>NUCLEOTIDE SEQUENCE [LARGE SCALE GENOMIC DNA]</scope>
    <source>
        <strain evidence="13 14">Y-16303</strain>
    </source>
</reference>
<evidence type="ECO:0000256" key="9">
    <source>
        <dbReference type="ARBA" id="ARBA00035611"/>
    </source>
</evidence>
<gene>
    <name evidence="13" type="ORF">MMF94_30835</name>
</gene>
<comment type="caution">
    <text evidence="13">The sequence shown here is derived from an EMBL/GenBank/DDBJ whole genome shotgun (WGS) entry which is preliminary data.</text>
</comment>
<keyword evidence="5" id="KW-0762">Sugar transport</keyword>
<feature type="transmembrane region" description="Helical" evidence="12">
    <location>
        <begin position="159"/>
        <end position="183"/>
    </location>
</feature>
<evidence type="ECO:0000256" key="10">
    <source>
        <dbReference type="ARBA" id="ARBA00035686"/>
    </source>
</evidence>
<evidence type="ECO:0000256" key="6">
    <source>
        <dbReference type="ARBA" id="ARBA00022692"/>
    </source>
</evidence>
<organism evidence="13 14">
    <name type="scientific">Pseudonocardia alaniniphila</name>
    <dbReference type="NCBI Taxonomy" id="75291"/>
    <lineage>
        <taxon>Bacteria</taxon>
        <taxon>Bacillati</taxon>
        <taxon>Actinomycetota</taxon>
        <taxon>Actinomycetes</taxon>
        <taxon>Pseudonocardiales</taxon>
        <taxon>Pseudonocardiaceae</taxon>
        <taxon>Pseudonocardia</taxon>
    </lineage>
</organism>